<reference evidence="3" key="1">
    <citation type="journal article" date="2019" name="Int. J. Syst. Evol. Microbiol.">
        <title>The Global Catalogue of Microorganisms (GCM) 10K type strain sequencing project: providing services to taxonomists for standard genome sequencing and annotation.</title>
        <authorList>
            <consortium name="The Broad Institute Genomics Platform"/>
            <consortium name="The Broad Institute Genome Sequencing Center for Infectious Disease"/>
            <person name="Wu L."/>
            <person name="Ma J."/>
        </authorList>
    </citation>
    <scope>NUCLEOTIDE SEQUENCE [LARGE SCALE GENOMIC DNA]</scope>
    <source>
        <strain evidence="3">KACC 13778</strain>
    </source>
</reference>
<comment type="caution">
    <text evidence="2">The sequence shown here is derived from an EMBL/GenBank/DDBJ whole genome shotgun (WGS) entry which is preliminary data.</text>
</comment>
<gene>
    <name evidence="2" type="ORF">ACFPKY_09395</name>
</gene>
<keyword evidence="3" id="KW-1185">Reference proteome</keyword>
<name>A0ABW0MZH2_9ACTN</name>
<organism evidence="2 3">
    <name type="scientific">Nocardioides caricicola</name>
    <dbReference type="NCBI Taxonomy" id="634770"/>
    <lineage>
        <taxon>Bacteria</taxon>
        <taxon>Bacillati</taxon>
        <taxon>Actinomycetota</taxon>
        <taxon>Actinomycetes</taxon>
        <taxon>Propionibacteriales</taxon>
        <taxon>Nocardioidaceae</taxon>
        <taxon>Nocardioides</taxon>
    </lineage>
</organism>
<keyword evidence="1" id="KW-1133">Transmembrane helix</keyword>
<evidence type="ECO:0000313" key="3">
    <source>
        <dbReference type="Proteomes" id="UP001595956"/>
    </source>
</evidence>
<protein>
    <submittedName>
        <fullName evidence="2">Uncharacterized protein</fullName>
    </submittedName>
</protein>
<keyword evidence="1" id="KW-0472">Membrane</keyword>
<dbReference type="Proteomes" id="UP001595956">
    <property type="component" value="Unassembled WGS sequence"/>
</dbReference>
<evidence type="ECO:0000313" key="2">
    <source>
        <dbReference type="EMBL" id="MFC5493315.1"/>
    </source>
</evidence>
<feature type="transmembrane region" description="Helical" evidence="1">
    <location>
        <begin position="20"/>
        <end position="37"/>
    </location>
</feature>
<sequence length="41" mass="4904">MRVWQEWRGPRQSWSRTTKVASWVAALVLVLAWVTLIDHLR</sequence>
<proteinExistence type="predicted"/>
<dbReference type="EMBL" id="JBHSMD010000002">
    <property type="protein sequence ID" value="MFC5493315.1"/>
    <property type="molecule type" value="Genomic_DNA"/>
</dbReference>
<evidence type="ECO:0000256" key="1">
    <source>
        <dbReference type="SAM" id="Phobius"/>
    </source>
</evidence>
<dbReference type="RefSeq" id="WP_345172311.1">
    <property type="nucleotide sequence ID" value="NZ_BAABFQ010000003.1"/>
</dbReference>
<keyword evidence="1" id="KW-0812">Transmembrane</keyword>
<accession>A0ABW0MZH2</accession>